<proteinExistence type="predicted"/>
<dbReference type="SUPFAM" id="SSF81631">
    <property type="entry name" value="PAP/OAS1 substrate-binding domain"/>
    <property type="match status" value="1"/>
</dbReference>
<accession>A0AA96LPH4</accession>
<gene>
    <name evidence="1" type="ORF">MJB10_01860</name>
</gene>
<dbReference type="InterPro" id="IPR007530">
    <property type="entry name" value="Aminoglycoside_adenylylTfrase"/>
</dbReference>
<dbReference type="SUPFAM" id="SSF81301">
    <property type="entry name" value="Nucleotidyltransferase"/>
    <property type="match status" value="1"/>
</dbReference>
<sequence length="286" mass="33279">MRTEQQMMSLILDTAKQDERIRGVMLNGSRANPNVPRDVFQDYDIVYFVEETDSFGADPGWIDRFGERLILQMPDENEMYPAEPTERIVYLMQFMDGNRIDLTLIPVALRQQLLKPDSLSVLLLDKDDTLGPFPAASDSSYHIQRPTEKLFQGSCNEFWWISLNIAKGLWREELPYVMVMYEQINRNVLIQMLEWKIAMRFGFTMSAGKCGKYMQSYLTAAEWKAYTATYSDASYAHIWDALFAMCELFRAAAREVADHLHFAYNRAEERNVLAYLKEARSRPRQG</sequence>
<evidence type="ECO:0000313" key="2">
    <source>
        <dbReference type="Proteomes" id="UP001304650"/>
    </source>
</evidence>
<dbReference type="RefSeq" id="WP_314801107.1">
    <property type="nucleotide sequence ID" value="NZ_CP130319.1"/>
</dbReference>
<dbReference type="KEGG" id="proo:MJB10_01860"/>
<dbReference type="PIRSF" id="PIRSF000812">
    <property type="entry name" value="AAD"/>
    <property type="match status" value="1"/>
</dbReference>
<reference evidence="1" key="1">
    <citation type="submission" date="2022-02" db="EMBL/GenBank/DDBJ databases">
        <title>Paenibacillus sp. MBLB1832 Whole Genome Shotgun Sequencing.</title>
        <authorList>
            <person name="Hwang C.Y."/>
            <person name="Cho E.-S."/>
            <person name="Seo M.-J."/>
        </authorList>
    </citation>
    <scope>NUCLEOTIDE SEQUENCE</scope>
    <source>
        <strain evidence="1">MBLB1832</strain>
    </source>
</reference>
<dbReference type="Proteomes" id="UP001304650">
    <property type="component" value="Chromosome"/>
</dbReference>
<keyword evidence="2" id="KW-1185">Reference proteome</keyword>
<dbReference type="EMBL" id="CP130319">
    <property type="protein sequence ID" value="WNR44922.1"/>
    <property type="molecule type" value="Genomic_DNA"/>
</dbReference>
<name>A0AA96LPH4_9BACL</name>
<dbReference type="Gene3D" id="3.30.460.10">
    <property type="entry name" value="Beta Polymerase, domain 2"/>
    <property type="match status" value="1"/>
</dbReference>
<dbReference type="InterPro" id="IPR043519">
    <property type="entry name" value="NT_sf"/>
</dbReference>
<dbReference type="Pfam" id="PF04439">
    <property type="entry name" value="Adenyl_transf"/>
    <property type="match status" value="1"/>
</dbReference>
<dbReference type="Gene3D" id="1.20.120.330">
    <property type="entry name" value="Nucleotidyltransferases domain 2"/>
    <property type="match status" value="1"/>
</dbReference>
<dbReference type="AlphaFoldDB" id="A0AA96LPH4"/>
<evidence type="ECO:0000313" key="1">
    <source>
        <dbReference type="EMBL" id="WNR44922.1"/>
    </source>
</evidence>
<organism evidence="1 2">
    <name type="scientific">Paenibacillus roseopurpureus</name>
    <dbReference type="NCBI Taxonomy" id="2918901"/>
    <lineage>
        <taxon>Bacteria</taxon>
        <taxon>Bacillati</taxon>
        <taxon>Bacillota</taxon>
        <taxon>Bacilli</taxon>
        <taxon>Bacillales</taxon>
        <taxon>Paenibacillaceae</taxon>
        <taxon>Paenibacillus</taxon>
    </lineage>
</organism>
<protein>
    <submittedName>
        <fullName evidence="1">Aminoglycoside 6-adenylyltransferase</fullName>
    </submittedName>
</protein>